<protein>
    <recommendedName>
        <fullName evidence="8">Mediator of RNA polymerase II transcription subunit 14</fullName>
    </recommendedName>
</protein>
<feature type="compositionally biased region" description="Polar residues" evidence="1">
    <location>
        <begin position="497"/>
        <end position="508"/>
    </location>
</feature>
<feature type="domain" description="Mediator of RNA polymerase II transcription subunit 14 RM5" evidence="4">
    <location>
        <begin position="20"/>
        <end position="111"/>
    </location>
</feature>
<evidence type="ECO:0000256" key="1">
    <source>
        <dbReference type="SAM" id="MobiDB-lite"/>
    </source>
</evidence>
<sequence>MCDERLPFVSLANELTKRNVFHQGLQVEANATGLVLKFIQLPSPTKEIGISPAWHALLKRLLSASIRVLSKGGLKSWMVEFVFYSTPLSSTHPKEQGSRRPIYFQYEMATIDCTSKTVDSLLSDWGQIVHLYTIVHDLSEYLKTDKYSFLANMFCIKSYNYSKLVLCYGPDKGAMVSITWNSTDKVFKLAFGATNNALNAHSLIQEQLESHLNEHRNLAQIVQLLHETYEPLLSISKLPTNPQLGIHNTRPQVPVQTFTIMAQSCTLIRLAYQGMYCLELRIRGAALVSLRDGAYSRFDRSNVVDVFSPTQGLKAFLSKYVDETAVFRRRSQSEDDNPPSPMEVEGSGFLGHHRGPQSPAGPREPGLRFHPPLTPPSGSNPHTPASPHTSSMNQPTTHTSFGSSPATSFNLASPTSLPANINPSPMPHPSPGGLVANSPLNPQLASPGGLLRHTDGSPFPSQSMSSPAASNWPGSPGMPRPSPARPGQSPVGHSIMHSPQQSDLRTGSHLSRVLPQRSWAGALTAIPTTEPGVIHFKVSETLQCRIGLNTQHLQSLHLKITPLPEHKDVWTQEELQILEKFFDTRAGAPPYKPTSMFTFCNMLNLPVNVLKDFIQIMKLELMPGLVQSQGMKWTVQWMLRVPPSAPPIVPTGMNGVIAFRAKVLFFVITNNKNWYSISTKYGTPSIVLPLIYDIGANSTQLAEKRETGPVPAMTAASQLLKHFGPFQSSMSECSVFPAIRELLLNFTLPSEPQQQSPAPGGVQQIQSPAMQMPGQGGQTGYPVNMPMGMMGPQ</sequence>
<evidence type="ECO:0000259" key="3">
    <source>
        <dbReference type="Pfam" id="PF22984"/>
    </source>
</evidence>
<dbReference type="InterPro" id="IPR055114">
    <property type="entry name" value="Med14_RM6"/>
</dbReference>
<name>A0AAV8ZVH2_9CUCU</name>
<comment type="caution">
    <text evidence="6">The sequence shown here is derived from an EMBL/GenBank/DDBJ whole genome shotgun (WGS) entry which is preliminary data.</text>
</comment>
<dbReference type="Proteomes" id="UP001162156">
    <property type="component" value="Unassembled WGS sequence"/>
</dbReference>
<feature type="domain" description="Mediator of RNA polymerase II transcription subunit 14 RM6" evidence="3">
    <location>
        <begin position="150"/>
        <end position="215"/>
    </location>
</feature>
<dbReference type="Pfam" id="PF25067">
    <property type="entry name" value="RM5_Med14"/>
    <property type="match status" value="1"/>
</dbReference>
<dbReference type="Pfam" id="PF25069">
    <property type="entry name" value="Med14_C"/>
    <property type="match status" value="1"/>
</dbReference>
<gene>
    <name evidence="6" type="ORF">NQ314_001035</name>
</gene>
<feature type="compositionally biased region" description="Polar residues" evidence="1">
    <location>
        <begin position="459"/>
        <end position="473"/>
    </location>
</feature>
<evidence type="ECO:0008006" key="8">
    <source>
        <dbReference type="Google" id="ProtNLM"/>
    </source>
</evidence>
<dbReference type="GO" id="GO:0003712">
    <property type="term" value="F:transcription coregulator activity"/>
    <property type="evidence" value="ECO:0007669"/>
    <property type="project" value="InterPro"/>
</dbReference>
<reference evidence="6" key="1">
    <citation type="journal article" date="2023" name="Insect Mol. Biol.">
        <title>Genome sequencing provides insights into the evolution of gene families encoding plant cell wall-degrading enzymes in longhorned beetles.</title>
        <authorList>
            <person name="Shin N.R."/>
            <person name="Okamura Y."/>
            <person name="Kirsch R."/>
            <person name="Pauchet Y."/>
        </authorList>
    </citation>
    <scope>NUCLEOTIDE SEQUENCE</scope>
    <source>
        <strain evidence="6">RBIC_L_NR</strain>
    </source>
</reference>
<accession>A0AAV8ZVH2</accession>
<feature type="region of interest" description="Disordered" evidence="1">
    <location>
        <begin position="329"/>
        <end position="508"/>
    </location>
</feature>
<dbReference type="PANTHER" id="PTHR12809">
    <property type="entry name" value="MEDIATOR COMPLEX SUBUNIT"/>
    <property type="match status" value="1"/>
</dbReference>
<evidence type="ECO:0000313" key="6">
    <source>
        <dbReference type="EMBL" id="KAJ8970765.1"/>
    </source>
</evidence>
<dbReference type="AlphaFoldDB" id="A0AAV8ZVH2"/>
<dbReference type="GO" id="GO:0016592">
    <property type="term" value="C:mediator complex"/>
    <property type="evidence" value="ECO:0007669"/>
    <property type="project" value="InterPro"/>
</dbReference>
<evidence type="ECO:0000259" key="2">
    <source>
        <dbReference type="Pfam" id="PF22983"/>
    </source>
</evidence>
<dbReference type="Pfam" id="PF22983">
    <property type="entry name" value="RM8_Med14"/>
    <property type="match status" value="1"/>
</dbReference>
<dbReference type="GO" id="GO:0070847">
    <property type="term" value="C:core mediator complex"/>
    <property type="evidence" value="ECO:0007669"/>
    <property type="project" value="TreeGrafter"/>
</dbReference>
<keyword evidence="7" id="KW-1185">Reference proteome</keyword>
<dbReference type="PANTHER" id="PTHR12809:SF2">
    <property type="entry name" value="MEDIATOR OF RNA POLYMERASE II TRANSCRIPTION SUBUNIT 14"/>
    <property type="match status" value="1"/>
</dbReference>
<dbReference type="InterPro" id="IPR056878">
    <property type="entry name" value="RM5_Med14"/>
</dbReference>
<dbReference type="Pfam" id="PF22984">
    <property type="entry name" value="RM6_Med14"/>
    <property type="match status" value="1"/>
</dbReference>
<dbReference type="InterPro" id="IPR013947">
    <property type="entry name" value="Mediator_Med14"/>
</dbReference>
<evidence type="ECO:0000259" key="4">
    <source>
        <dbReference type="Pfam" id="PF25067"/>
    </source>
</evidence>
<dbReference type="InterPro" id="IPR056877">
    <property type="entry name" value="Med14_C"/>
</dbReference>
<evidence type="ECO:0000259" key="5">
    <source>
        <dbReference type="Pfam" id="PF25069"/>
    </source>
</evidence>
<dbReference type="InterPro" id="IPR055107">
    <property type="entry name" value="Med14_RM8"/>
</dbReference>
<feature type="domain" description="Mediator of RNA polymerase II transcription subunit 14 RM8" evidence="2">
    <location>
        <begin position="512"/>
        <end position="586"/>
    </location>
</feature>
<feature type="domain" description="Mediator of RNA polymerase II transcription subunit 14 C-terminal" evidence="5">
    <location>
        <begin position="603"/>
        <end position="749"/>
    </location>
</feature>
<feature type="compositionally biased region" description="Polar residues" evidence="1">
    <location>
        <begin position="750"/>
        <end position="769"/>
    </location>
</feature>
<dbReference type="EMBL" id="JANEYF010000311">
    <property type="protein sequence ID" value="KAJ8970765.1"/>
    <property type="molecule type" value="Genomic_DNA"/>
</dbReference>
<dbReference type="GO" id="GO:0006357">
    <property type="term" value="P:regulation of transcription by RNA polymerase II"/>
    <property type="evidence" value="ECO:0007669"/>
    <property type="project" value="InterPro"/>
</dbReference>
<feature type="compositionally biased region" description="Polar residues" evidence="1">
    <location>
        <begin position="376"/>
        <end position="423"/>
    </location>
</feature>
<organism evidence="6 7">
    <name type="scientific">Rhamnusium bicolor</name>
    <dbReference type="NCBI Taxonomy" id="1586634"/>
    <lineage>
        <taxon>Eukaryota</taxon>
        <taxon>Metazoa</taxon>
        <taxon>Ecdysozoa</taxon>
        <taxon>Arthropoda</taxon>
        <taxon>Hexapoda</taxon>
        <taxon>Insecta</taxon>
        <taxon>Pterygota</taxon>
        <taxon>Neoptera</taxon>
        <taxon>Endopterygota</taxon>
        <taxon>Coleoptera</taxon>
        <taxon>Polyphaga</taxon>
        <taxon>Cucujiformia</taxon>
        <taxon>Chrysomeloidea</taxon>
        <taxon>Cerambycidae</taxon>
        <taxon>Lepturinae</taxon>
        <taxon>Rhagiini</taxon>
        <taxon>Rhamnusium</taxon>
    </lineage>
</organism>
<evidence type="ECO:0000313" key="7">
    <source>
        <dbReference type="Proteomes" id="UP001162156"/>
    </source>
</evidence>
<feature type="region of interest" description="Disordered" evidence="1">
    <location>
        <begin position="750"/>
        <end position="771"/>
    </location>
</feature>
<proteinExistence type="predicted"/>